<gene>
    <name evidence="7" type="ORF">BDV29DRAFT_154218</name>
</gene>
<dbReference type="SUPFAM" id="SSF53335">
    <property type="entry name" value="S-adenosyl-L-methionine-dependent methyltransferases"/>
    <property type="match status" value="1"/>
</dbReference>
<sequence length="425" mass="47680">MAPVHSARDSFIAVANEITDKTSALVNLLAKSGVDVDNSSDIALPEFKSQSAELRRSRFEALGALAQLQRMILGPTEHLLQLVTHTPLDLGTLRAIIKLDIPRAVPMGEPITFEDLAQRLKVDQDLLKRIIQYSVSNGIFCEDPPGYVQHTPASTAMMSDKLSYILHWSADICMASSLSMWEAIKAQNDPNSERKAAFNHALNTSDPLYEYLMKDNVLAAIFKKIVSEDFAINEINPTQVATAYNWSKLGKGTVVDVGGSVGIVSMAVARLHPNLRFIVQDLPETIQMAREEVPPDLQDRVIFQSHDFFTPQKVKADAFYLRFILHNWSDADVERIIHNLRPSFRHGTKLLINERVVRSDVATGSLEDKSNRIHDLGMMILFNAQERTLGRYQAIITKVEPRLSYVGLTRAGDDHVSVMEWEYLE</sequence>
<dbReference type="GO" id="GO:0008171">
    <property type="term" value="F:O-methyltransferase activity"/>
    <property type="evidence" value="ECO:0007669"/>
    <property type="project" value="InterPro"/>
</dbReference>
<dbReference type="Pfam" id="PF08100">
    <property type="entry name" value="Dimerisation"/>
    <property type="match status" value="1"/>
</dbReference>
<dbReference type="Pfam" id="PF00891">
    <property type="entry name" value="Methyltransf_2"/>
    <property type="match status" value="1"/>
</dbReference>
<dbReference type="InterPro" id="IPR012967">
    <property type="entry name" value="COMT_dimerisation"/>
</dbReference>
<evidence type="ECO:0000259" key="5">
    <source>
        <dbReference type="Pfam" id="PF00891"/>
    </source>
</evidence>
<dbReference type="OrthoDB" id="1606438at2759"/>
<dbReference type="GO" id="GO:0044550">
    <property type="term" value="P:secondary metabolite biosynthetic process"/>
    <property type="evidence" value="ECO:0007669"/>
    <property type="project" value="UniProtKB-ARBA"/>
</dbReference>
<dbReference type="InterPro" id="IPR016461">
    <property type="entry name" value="COMT-like"/>
</dbReference>
<protein>
    <submittedName>
        <fullName evidence="7">O-methyltransferase-domain-containing protein</fullName>
    </submittedName>
</protein>
<evidence type="ECO:0000256" key="2">
    <source>
        <dbReference type="ARBA" id="ARBA00022679"/>
    </source>
</evidence>
<keyword evidence="1 7" id="KW-0489">Methyltransferase</keyword>
<dbReference type="AlphaFoldDB" id="A0A5N5X877"/>
<dbReference type="PROSITE" id="PS51683">
    <property type="entry name" value="SAM_OMT_II"/>
    <property type="match status" value="1"/>
</dbReference>
<evidence type="ECO:0000256" key="3">
    <source>
        <dbReference type="ARBA" id="ARBA00022691"/>
    </source>
</evidence>
<evidence type="ECO:0000313" key="7">
    <source>
        <dbReference type="EMBL" id="KAB8076968.1"/>
    </source>
</evidence>
<proteinExistence type="inferred from homology"/>
<dbReference type="Gene3D" id="1.10.10.10">
    <property type="entry name" value="Winged helix-like DNA-binding domain superfamily/Winged helix DNA-binding domain"/>
    <property type="match status" value="1"/>
</dbReference>
<keyword evidence="8" id="KW-1185">Reference proteome</keyword>
<dbReference type="Gene3D" id="3.40.50.150">
    <property type="entry name" value="Vaccinia Virus protein VP39"/>
    <property type="match status" value="1"/>
</dbReference>
<dbReference type="InterPro" id="IPR029063">
    <property type="entry name" value="SAM-dependent_MTases_sf"/>
</dbReference>
<dbReference type="InterPro" id="IPR036388">
    <property type="entry name" value="WH-like_DNA-bd_sf"/>
</dbReference>
<evidence type="ECO:0000259" key="6">
    <source>
        <dbReference type="Pfam" id="PF08100"/>
    </source>
</evidence>
<evidence type="ECO:0000256" key="4">
    <source>
        <dbReference type="ARBA" id="ARBA00038277"/>
    </source>
</evidence>
<accession>A0A5N5X877</accession>
<dbReference type="Proteomes" id="UP000326565">
    <property type="component" value="Unassembled WGS sequence"/>
</dbReference>
<keyword evidence="2 7" id="KW-0808">Transferase</keyword>
<dbReference type="EMBL" id="ML732174">
    <property type="protein sequence ID" value="KAB8076968.1"/>
    <property type="molecule type" value="Genomic_DNA"/>
</dbReference>
<dbReference type="InterPro" id="IPR036390">
    <property type="entry name" value="WH_DNA-bd_sf"/>
</dbReference>
<feature type="domain" description="O-methyltransferase dimerisation" evidence="6">
    <location>
        <begin position="92"/>
        <end position="159"/>
    </location>
</feature>
<dbReference type="PANTHER" id="PTHR43712">
    <property type="entry name" value="PUTATIVE (AFU_ORTHOLOGUE AFUA_4G14580)-RELATED"/>
    <property type="match status" value="1"/>
</dbReference>
<comment type="similarity">
    <text evidence="4">Belongs to the class I-like SAM-binding methyltransferase superfamily. Cation-independent O-methyltransferase family.</text>
</comment>
<dbReference type="GO" id="GO:0046983">
    <property type="term" value="F:protein dimerization activity"/>
    <property type="evidence" value="ECO:0007669"/>
    <property type="project" value="InterPro"/>
</dbReference>
<dbReference type="GO" id="GO:0032259">
    <property type="term" value="P:methylation"/>
    <property type="evidence" value="ECO:0007669"/>
    <property type="project" value="UniProtKB-KW"/>
</dbReference>
<keyword evidence="3" id="KW-0949">S-adenosyl-L-methionine</keyword>
<name>A0A5N5X877_9EURO</name>
<organism evidence="7 8">
    <name type="scientific">Aspergillus leporis</name>
    <dbReference type="NCBI Taxonomy" id="41062"/>
    <lineage>
        <taxon>Eukaryota</taxon>
        <taxon>Fungi</taxon>
        <taxon>Dikarya</taxon>
        <taxon>Ascomycota</taxon>
        <taxon>Pezizomycotina</taxon>
        <taxon>Eurotiomycetes</taxon>
        <taxon>Eurotiomycetidae</taxon>
        <taxon>Eurotiales</taxon>
        <taxon>Aspergillaceae</taxon>
        <taxon>Aspergillus</taxon>
        <taxon>Aspergillus subgen. Circumdati</taxon>
    </lineage>
</organism>
<dbReference type="InterPro" id="IPR001077">
    <property type="entry name" value="COMT_C"/>
</dbReference>
<reference evidence="7 8" key="1">
    <citation type="submission" date="2019-04" db="EMBL/GenBank/DDBJ databases">
        <title>Friends and foes A comparative genomics study of 23 Aspergillus species from section Flavi.</title>
        <authorList>
            <consortium name="DOE Joint Genome Institute"/>
            <person name="Kjaerbolling I."/>
            <person name="Vesth T."/>
            <person name="Frisvad J.C."/>
            <person name="Nybo J.L."/>
            <person name="Theobald S."/>
            <person name="Kildgaard S."/>
            <person name="Isbrandt T."/>
            <person name="Kuo A."/>
            <person name="Sato A."/>
            <person name="Lyhne E.K."/>
            <person name="Kogle M.E."/>
            <person name="Wiebenga A."/>
            <person name="Kun R.S."/>
            <person name="Lubbers R.J."/>
            <person name="Makela M.R."/>
            <person name="Barry K."/>
            <person name="Chovatia M."/>
            <person name="Clum A."/>
            <person name="Daum C."/>
            <person name="Haridas S."/>
            <person name="He G."/>
            <person name="LaButti K."/>
            <person name="Lipzen A."/>
            <person name="Mondo S."/>
            <person name="Riley R."/>
            <person name="Salamov A."/>
            <person name="Simmons B.A."/>
            <person name="Magnuson J.K."/>
            <person name="Henrissat B."/>
            <person name="Mortensen U.H."/>
            <person name="Larsen T.O."/>
            <person name="Devries R.P."/>
            <person name="Grigoriev I.V."/>
            <person name="Machida M."/>
            <person name="Baker S.E."/>
            <person name="Andersen M.R."/>
        </authorList>
    </citation>
    <scope>NUCLEOTIDE SEQUENCE [LARGE SCALE GENOMIC DNA]</scope>
    <source>
        <strain evidence="7 8">CBS 151.66</strain>
    </source>
</reference>
<evidence type="ECO:0000313" key="8">
    <source>
        <dbReference type="Proteomes" id="UP000326565"/>
    </source>
</evidence>
<dbReference type="SUPFAM" id="SSF46785">
    <property type="entry name" value="Winged helix' DNA-binding domain"/>
    <property type="match status" value="1"/>
</dbReference>
<evidence type="ECO:0000256" key="1">
    <source>
        <dbReference type="ARBA" id="ARBA00022603"/>
    </source>
</evidence>
<dbReference type="PANTHER" id="PTHR43712:SF5">
    <property type="entry name" value="O-METHYLTRANSFERASE ASQN-RELATED"/>
    <property type="match status" value="1"/>
</dbReference>
<feature type="domain" description="O-methyltransferase C-terminal" evidence="5">
    <location>
        <begin position="195"/>
        <end position="397"/>
    </location>
</feature>